<gene>
    <name evidence="2" type="ORF">I5731_04635</name>
</gene>
<keyword evidence="3" id="KW-1185">Reference proteome</keyword>
<dbReference type="PROSITE" id="PS51186">
    <property type="entry name" value="GNAT"/>
    <property type="match status" value="1"/>
</dbReference>
<dbReference type="EMBL" id="JADZLT010000041">
    <property type="protein sequence ID" value="MBH0237100.1"/>
    <property type="molecule type" value="Genomic_DNA"/>
</dbReference>
<dbReference type="FunFam" id="3.40.630.30:FF:000047">
    <property type="entry name" value="Acetyltransferase, GNAT family"/>
    <property type="match status" value="1"/>
</dbReference>
<dbReference type="GO" id="GO:0008999">
    <property type="term" value="F:protein-N-terminal-alanine acetyltransferase activity"/>
    <property type="evidence" value="ECO:0007669"/>
    <property type="project" value="TreeGrafter"/>
</dbReference>
<dbReference type="InterPro" id="IPR000182">
    <property type="entry name" value="GNAT_dom"/>
</dbReference>
<comment type="caution">
    <text evidence="2">The sequence shown here is derived from an EMBL/GenBank/DDBJ whole genome shotgun (WGS) entry which is preliminary data.</text>
</comment>
<evidence type="ECO:0000259" key="1">
    <source>
        <dbReference type="PROSITE" id="PS51186"/>
    </source>
</evidence>
<name>A0A931MXM2_9HYPH</name>
<dbReference type="InterPro" id="IPR016181">
    <property type="entry name" value="Acyl_CoA_acyltransferase"/>
</dbReference>
<dbReference type="Pfam" id="PF13302">
    <property type="entry name" value="Acetyltransf_3"/>
    <property type="match status" value="1"/>
</dbReference>
<reference evidence="2" key="1">
    <citation type="submission" date="2020-12" db="EMBL/GenBank/DDBJ databases">
        <title>Methylobrevis albus sp. nov., isolated from fresh water lack sediment.</title>
        <authorList>
            <person name="Zou Q."/>
        </authorList>
    </citation>
    <scope>NUCLEOTIDE SEQUENCE</scope>
    <source>
        <strain evidence="2">L22</strain>
    </source>
</reference>
<proteinExistence type="predicted"/>
<sequence length="251" mass="27561">MSAVAEPLLNAFGQPVGRPLGDWSGAARPPRTPADGRLVRLEPLDPDRHGDDLFAAFGADAEGRNWTYLGYGPFADRAAFGAWMDATCRGDDPLFHAVIDRVTGRAVGVASYLRIDPAGGVIEVGHIHLSPALQRTAQSTEAMFLLMARAFDDLGYRRYEWKCDRLNAPSMRAAERLGFVFEGIFRQATHYKGRNRDTAWFSVVDGDWPVVKAAFLDFLSPSNFDGSGRQIRSLASIRAGRAAERDTQSTV</sequence>
<accession>A0A931MXM2</accession>
<dbReference type="GO" id="GO:1990189">
    <property type="term" value="F:protein N-terminal-serine acetyltransferase activity"/>
    <property type="evidence" value="ECO:0007669"/>
    <property type="project" value="TreeGrafter"/>
</dbReference>
<dbReference type="Gene3D" id="3.40.630.30">
    <property type="match status" value="1"/>
</dbReference>
<evidence type="ECO:0000313" key="2">
    <source>
        <dbReference type="EMBL" id="MBH0237100.1"/>
    </source>
</evidence>
<dbReference type="SUPFAM" id="SSF55729">
    <property type="entry name" value="Acyl-CoA N-acyltransferases (Nat)"/>
    <property type="match status" value="1"/>
</dbReference>
<dbReference type="GO" id="GO:0005737">
    <property type="term" value="C:cytoplasm"/>
    <property type="evidence" value="ECO:0007669"/>
    <property type="project" value="TreeGrafter"/>
</dbReference>
<dbReference type="AlphaFoldDB" id="A0A931MXM2"/>
<protein>
    <submittedName>
        <fullName evidence="2">GNAT family N-acetyltransferase</fullName>
    </submittedName>
</protein>
<dbReference type="Proteomes" id="UP000631694">
    <property type="component" value="Unassembled WGS sequence"/>
</dbReference>
<feature type="domain" description="N-acetyltransferase" evidence="1">
    <location>
        <begin position="39"/>
        <end position="197"/>
    </location>
</feature>
<dbReference type="RefSeq" id="WP_197310203.1">
    <property type="nucleotide sequence ID" value="NZ_JADZLT010000041.1"/>
</dbReference>
<dbReference type="InterPro" id="IPR051908">
    <property type="entry name" value="Ribosomal_N-acetyltransferase"/>
</dbReference>
<evidence type="ECO:0000313" key="3">
    <source>
        <dbReference type="Proteomes" id="UP000631694"/>
    </source>
</evidence>
<organism evidence="2 3">
    <name type="scientific">Methylobrevis albus</name>
    <dbReference type="NCBI Taxonomy" id="2793297"/>
    <lineage>
        <taxon>Bacteria</taxon>
        <taxon>Pseudomonadati</taxon>
        <taxon>Pseudomonadota</taxon>
        <taxon>Alphaproteobacteria</taxon>
        <taxon>Hyphomicrobiales</taxon>
        <taxon>Pleomorphomonadaceae</taxon>
        <taxon>Methylobrevis</taxon>
    </lineage>
</organism>
<dbReference type="PANTHER" id="PTHR43441:SF2">
    <property type="entry name" value="FAMILY ACETYLTRANSFERASE, PUTATIVE (AFU_ORTHOLOGUE AFUA_7G00850)-RELATED"/>
    <property type="match status" value="1"/>
</dbReference>
<dbReference type="PANTHER" id="PTHR43441">
    <property type="entry name" value="RIBOSOMAL-PROTEIN-SERINE ACETYLTRANSFERASE"/>
    <property type="match status" value="1"/>
</dbReference>